<evidence type="ECO:0000313" key="2">
    <source>
        <dbReference type="EMBL" id="MFD1515554.1"/>
    </source>
</evidence>
<organism evidence="2 3">
    <name type="scientific">Halomarina rubra</name>
    <dbReference type="NCBI Taxonomy" id="2071873"/>
    <lineage>
        <taxon>Archaea</taxon>
        <taxon>Methanobacteriati</taxon>
        <taxon>Methanobacteriota</taxon>
        <taxon>Stenosarchaea group</taxon>
        <taxon>Halobacteria</taxon>
        <taxon>Halobacteriales</taxon>
        <taxon>Natronomonadaceae</taxon>
        <taxon>Halomarina</taxon>
    </lineage>
</organism>
<gene>
    <name evidence="2" type="ORF">ACFSBT_19935</name>
</gene>
<dbReference type="Proteomes" id="UP001597187">
    <property type="component" value="Unassembled WGS sequence"/>
</dbReference>
<name>A0ABD6B0L7_9EURY</name>
<dbReference type="EMBL" id="JBHUDC010000008">
    <property type="protein sequence ID" value="MFD1515554.1"/>
    <property type="molecule type" value="Genomic_DNA"/>
</dbReference>
<dbReference type="RefSeq" id="WP_250875466.1">
    <property type="nucleotide sequence ID" value="NZ_JALXFV010000008.1"/>
</dbReference>
<keyword evidence="1" id="KW-0812">Transmembrane</keyword>
<keyword evidence="1" id="KW-0472">Membrane</keyword>
<protein>
    <submittedName>
        <fullName evidence="2">Uncharacterized protein</fullName>
    </submittedName>
</protein>
<keyword evidence="3" id="KW-1185">Reference proteome</keyword>
<reference evidence="2 3" key="1">
    <citation type="journal article" date="2019" name="Int. J. Syst. Evol. Microbiol.">
        <title>The Global Catalogue of Microorganisms (GCM) 10K type strain sequencing project: providing services to taxonomists for standard genome sequencing and annotation.</title>
        <authorList>
            <consortium name="The Broad Institute Genomics Platform"/>
            <consortium name="The Broad Institute Genome Sequencing Center for Infectious Disease"/>
            <person name="Wu L."/>
            <person name="Ma J."/>
        </authorList>
    </citation>
    <scope>NUCLEOTIDE SEQUENCE [LARGE SCALE GENOMIC DNA]</scope>
    <source>
        <strain evidence="2 3">CGMCC 1.12563</strain>
    </source>
</reference>
<sequence length="61" mass="6156">MAAQDWLLVGILISVSSGLFYVGQSQNGAGAEPYGLLVIAGVAIGLGGYVMAQLNASASRE</sequence>
<evidence type="ECO:0000313" key="3">
    <source>
        <dbReference type="Proteomes" id="UP001597187"/>
    </source>
</evidence>
<feature type="transmembrane region" description="Helical" evidence="1">
    <location>
        <begin position="34"/>
        <end position="52"/>
    </location>
</feature>
<comment type="caution">
    <text evidence="2">The sequence shown here is derived from an EMBL/GenBank/DDBJ whole genome shotgun (WGS) entry which is preliminary data.</text>
</comment>
<accession>A0ABD6B0L7</accession>
<keyword evidence="1" id="KW-1133">Transmembrane helix</keyword>
<dbReference type="AlphaFoldDB" id="A0ABD6B0L7"/>
<proteinExistence type="predicted"/>
<evidence type="ECO:0000256" key="1">
    <source>
        <dbReference type="SAM" id="Phobius"/>
    </source>
</evidence>
<feature type="transmembrane region" description="Helical" evidence="1">
    <location>
        <begin position="6"/>
        <end position="22"/>
    </location>
</feature>